<evidence type="ECO:0000313" key="7">
    <source>
        <dbReference type="EMBL" id="ACR80038.1"/>
    </source>
</evidence>
<dbReference type="RefSeq" id="WP_015868687.1">
    <property type="nucleotide sequence ID" value="NC_012785.1"/>
</dbReference>
<organism evidence="7 8">
    <name type="scientific">Kosmotoga olearia (strain ATCC BAA-1733 / DSM 21960 / TBF 19.5.1)</name>
    <dbReference type="NCBI Taxonomy" id="521045"/>
    <lineage>
        <taxon>Bacteria</taxon>
        <taxon>Thermotogati</taxon>
        <taxon>Thermotogota</taxon>
        <taxon>Thermotogae</taxon>
        <taxon>Kosmotogales</taxon>
        <taxon>Kosmotogaceae</taxon>
        <taxon>Kosmotoga</taxon>
    </lineage>
</organism>
<accession>C5CDM6</accession>
<dbReference type="FunFam" id="3.40.50.1100:FF:000118">
    <property type="entry name" value="Related to CYS4-cystathionine beta-synthase"/>
    <property type="match status" value="1"/>
</dbReference>
<dbReference type="eggNOG" id="COG0031">
    <property type="taxonomic scope" value="Bacteria"/>
</dbReference>
<feature type="binding site" evidence="4">
    <location>
        <begin position="173"/>
        <end position="177"/>
    </location>
    <ligand>
        <name>pyridoxal 5'-phosphate</name>
        <dbReference type="ChEBI" id="CHEBI:597326"/>
    </ligand>
</feature>
<dbReference type="GO" id="GO:0004124">
    <property type="term" value="F:cysteine synthase activity"/>
    <property type="evidence" value="ECO:0007669"/>
    <property type="project" value="InterPro"/>
</dbReference>
<dbReference type="Proteomes" id="UP000002382">
    <property type="component" value="Chromosome"/>
</dbReference>
<dbReference type="KEGG" id="kol:Kole_1344"/>
<dbReference type="FunFam" id="3.40.50.1100:FF:000003">
    <property type="entry name" value="Cystathionine beta-synthase"/>
    <property type="match status" value="1"/>
</dbReference>
<reference evidence="7 8" key="1">
    <citation type="submission" date="2009-06" db="EMBL/GenBank/DDBJ databases">
        <title>Complete sequence of Thermotogales bacterium TBF 19.5.1.</title>
        <authorList>
            <consortium name="US DOE Joint Genome Institute"/>
            <person name="Lucas S."/>
            <person name="Copeland A."/>
            <person name="Lapidus A."/>
            <person name="Glavina del Rio T."/>
            <person name="Tice H."/>
            <person name="Bruce D."/>
            <person name="Goodwin L."/>
            <person name="Pitluck S."/>
            <person name="Chertkov O."/>
            <person name="Brettin T."/>
            <person name="Detter J.C."/>
            <person name="Han C."/>
            <person name="Schmutz J."/>
            <person name="Larimer F."/>
            <person name="Land M."/>
            <person name="Hauser L."/>
            <person name="Kyrpides N."/>
            <person name="Ovchinnikova G."/>
            <person name="Noll K."/>
        </authorList>
    </citation>
    <scope>NUCLEOTIDE SEQUENCE [LARGE SCALE GENOMIC DNA]</scope>
    <source>
        <strain evidence="8">ATCC BAA-1733 / DSM 21960 / TBF 19.5.1</strain>
    </source>
</reference>
<evidence type="ECO:0000256" key="3">
    <source>
        <dbReference type="ARBA" id="ARBA00022898"/>
    </source>
</evidence>
<keyword evidence="3 4" id="KW-0663">Pyridoxal phosphate</keyword>
<feature type="binding site" evidence="4">
    <location>
        <position position="261"/>
    </location>
    <ligand>
        <name>pyridoxal 5'-phosphate</name>
        <dbReference type="ChEBI" id="CHEBI:597326"/>
    </ligand>
</feature>
<dbReference type="SUPFAM" id="SSF53686">
    <property type="entry name" value="Tryptophan synthase beta subunit-like PLP-dependent enzymes"/>
    <property type="match status" value="1"/>
</dbReference>
<comment type="cofactor">
    <cofactor evidence="1 4">
        <name>pyridoxal 5'-phosphate</name>
        <dbReference type="ChEBI" id="CHEBI:597326"/>
    </cofactor>
</comment>
<dbReference type="STRING" id="521045.Kole_1344"/>
<feature type="binding site" evidence="4">
    <location>
        <position position="69"/>
    </location>
    <ligand>
        <name>pyridoxal 5'-phosphate</name>
        <dbReference type="ChEBI" id="CHEBI:597326"/>
    </ligand>
</feature>
<protein>
    <submittedName>
        <fullName evidence="7">Cysteine synthase</fullName>
    </submittedName>
</protein>
<dbReference type="NCBIfam" id="TIGR01139">
    <property type="entry name" value="cysK"/>
    <property type="match status" value="1"/>
</dbReference>
<dbReference type="OrthoDB" id="9808024at2"/>
<feature type="domain" description="Tryptophan synthase beta chain-like PALP" evidence="6">
    <location>
        <begin position="4"/>
        <end position="285"/>
    </location>
</feature>
<evidence type="ECO:0000256" key="4">
    <source>
        <dbReference type="PIRSR" id="PIRSR605856-50"/>
    </source>
</evidence>
<dbReference type="EMBL" id="CP001634">
    <property type="protein sequence ID" value="ACR80038.1"/>
    <property type="molecule type" value="Genomic_DNA"/>
</dbReference>
<dbReference type="InterPro" id="IPR005859">
    <property type="entry name" value="CysK"/>
</dbReference>
<proteinExistence type="inferred from homology"/>
<dbReference type="AlphaFoldDB" id="C5CDM6"/>
<evidence type="ECO:0000259" key="6">
    <source>
        <dbReference type="Pfam" id="PF00291"/>
    </source>
</evidence>
<dbReference type="GO" id="GO:0006535">
    <property type="term" value="P:cysteine biosynthetic process from serine"/>
    <property type="evidence" value="ECO:0007669"/>
    <property type="project" value="InterPro"/>
</dbReference>
<dbReference type="InterPro" id="IPR001926">
    <property type="entry name" value="TrpB-like_PALP"/>
</dbReference>
<dbReference type="InterPro" id="IPR036052">
    <property type="entry name" value="TrpB-like_PALP_sf"/>
</dbReference>
<evidence type="ECO:0000256" key="5">
    <source>
        <dbReference type="PIRSR" id="PIRSR605856-51"/>
    </source>
</evidence>
<dbReference type="PANTHER" id="PTHR10314">
    <property type="entry name" value="CYSTATHIONINE BETA-SYNTHASE"/>
    <property type="match status" value="1"/>
</dbReference>
<gene>
    <name evidence="7" type="ordered locus">Kole_1344</name>
</gene>
<keyword evidence="8" id="KW-1185">Reference proteome</keyword>
<comment type="similarity">
    <text evidence="2">Belongs to the cysteine synthase/cystathionine beta-synthase family.</text>
</comment>
<evidence type="ECO:0000313" key="8">
    <source>
        <dbReference type="Proteomes" id="UP000002382"/>
    </source>
</evidence>
<dbReference type="NCBIfam" id="TIGR01136">
    <property type="entry name" value="cysKM"/>
    <property type="match status" value="1"/>
</dbReference>
<evidence type="ECO:0000256" key="2">
    <source>
        <dbReference type="ARBA" id="ARBA00007103"/>
    </source>
</evidence>
<name>C5CDM6_KOSOT</name>
<feature type="modified residue" description="N6-(pyridoxal phosphate)lysine" evidence="5">
    <location>
        <position position="39"/>
    </location>
</feature>
<dbReference type="Pfam" id="PF00291">
    <property type="entry name" value="PALP"/>
    <property type="match status" value="1"/>
</dbReference>
<evidence type="ECO:0000256" key="1">
    <source>
        <dbReference type="ARBA" id="ARBA00001933"/>
    </source>
</evidence>
<sequence>MRLRELIGNTPMILLKSLGNDDREILLKLEKNNPGGSIKDRTVLGMIIDAEKRGILSPGATIVEPTSGNTGIAIAMLSAVRGYRAVMVMPESMSQERIKVLKAFGAEVILTPADLGMNGSRQKALEIVKNEPSAVMLNQFSNPANPLIHELTTGPEILVQAEFDIDAFVCGIGTGGTVTGVGRALKKVLPNVKIYGVEPAGSPVITENRSGKHKIQGIGAGFIPDILDLKLLDGVLTVTDEEAIEMTKYLQRKEGLLVGISSGANVAAALRLSKEGFRRVVTIAPDHLERYLSSGIITD</sequence>
<dbReference type="InterPro" id="IPR005856">
    <property type="entry name" value="Cys_synth"/>
</dbReference>
<dbReference type="CDD" id="cd01561">
    <property type="entry name" value="CBS_like"/>
    <property type="match status" value="1"/>
</dbReference>
<reference evidence="7 8" key="2">
    <citation type="journal article" date="2011" name="J. Bacteriol.">
        <title>Genome Sequence of Kosmotoga olearia Strain TBF 19.5.1, a Thermophilic Bacterium with a Wide Growth Temperature Range, Isolated from the Troll B Oil Platform in the North Sea.</title>
        <authorList>
            <person name="Swithers K.S."/>
            <person name="Dipippo J.L."/>
            <person name="Bruce D.C."/>
            <person name="Detter C."/>
            <person name="Tapia R."/>
            <person name="Han S."/>
            <person name="Goodwin L.A."/>
            <person name="Han J."/>
            <person name="Woyke T."/>
            <person name="Pitluck S."/>
            <person name="Pennacchio L."/>
            <person name="Nolan M."/>
            <person name="Mikhailova N."/>
            <person name="Land M.L."/>
            <person name="Nesbo C.L."/>
            <person name="Gogarten J.P."/>
            <person name="Noll K.M."/>
        </authorList>
    </citation>
    <scope>NUCLEOTIDE SEQUENCE [LARGE SCALE GENOMIC DNA]</scope>
    <source>
        <strain evidence="8">ATCC BAA-1733 / DSM 21960 / TBF 19.5.1</strain>
    </source>
</reference>
<dbReference type="Gene3D" id="3.40.50.1100">
    <property type="match status" value="2"/>
</dbReference>
<dbReference type="HOGENOM" id="CLU_021018_1_0_0"/>
<dbReference type="InterPro" id="IPR050214">
    <property type="entry name" value="Cys_Synth/Cystath_Beta-Synth"/>
</dbReference>